<evidence type="ECO:0000256" key="3">
    <source>
        <dbReference type="ARBA" id="ARBA00022679"/>
    </source>
</evidence>
<dbReference type="SUPFAM" id="SSF53448">
    <property type="entry name" value="Nucleotide-diphospho-sugar transferases"/>
    <property type="match status" value="1"/>
</dbReference>
<dbReference type="Gene3D" id="3.90.550.10">
    <property type="entry name" value="Spore Coat Polysaccharide Biosynthesis Protein SpsA, Chain A"/>
    <property type="match status" value="1"/>
</dbReference>
<dbReference type="InterPro" id="IPR050834">
    <property type="entry name" value="Glycosyltransf_2"/>
</dbReference>
<dbReference type="InterPro" id="IPR029044">
    <property type="entry name" value="Nucleotide-diphossugar_trans"/>
</dbReference>
<dbReference type="GO" id="GO:0016757">
    <property type="term" value="F:glycosyltransferase activity"/>
    <property type="evidence" value="ECO:0007669"/>
    <property type="project" value="UniProtKB-KW"/>
</dbReference>
<reference evidence="5" key="1">
    <citation type="submission" date="2020-05" db="EMBL/GenBank/DDBJ databases">
        <authorList>
            <person name="Chiriac C."/>
            <person name="Salcher M."/>
            <person name="Ghai R."/>
            <person name="Kavagutti S V."/>
        </authorList>
    </citation>
    <scope>NUCLEOTIDE SEQUENCE</scope>
</reference>
<evidence type="ECO:0000256" key="1">
    <source>
        <dbReference type="ARBA" id="ARBA00006739"/>
    </source>
</evidence>
<evidence type="ECO:0000313" key="5">
    <source>
        <dbReference type="EMBL" id="CAB4340497.1"/>
    </source>
</evidence>
<dbReference type="InterPro" id="IPR001173">
    <property type="entry name" value="Glyco_trans_2-like"/>
</dbReference>
<evidence type="ECO:0000256" key="2">
    <source>
        <dbReference type="ARBA" id="ARBA00022676"/>
    </source>
</evidence>
<comment type="similarity">
    <text evidence="1">Belongs to the glycosyltransferase 2 family.</text>
</comment>
<accession>A0A6J5ZHQ9</accession>
<feature type="domain" description="Glycosyltransferase 2-like" evidence="4">
    <location>
        <begin position="5"/>
        <end position="127"/>
    </location>
</feature>
<organism evidence="5">
    <name type="scientific">freshwater metagenome</name>
    <dbReference type="NCBI Taxonomy" id="449393"/>
    <lineage>
        <taxon>unclassified sequences</taxon>
        <taxon>metagenomes</taxon>
        <taxon>ecological metagenomes</taxon>
    </lineage>
</organism>
<keyword evidence="3" id="KW-0808">Transferase</keyword>
<dbReference type="Pfam" id="PF00535">
    <property type="entry name" value="Glycos_transf_2"/>
    <property type="match status" value="1"/>
</dbReference>
<gene>
    <name evidence="5" type="ORF">UFOPK3770_00915</name>
</gene>
<proteinExistence type="inferred from homology"/>
<dbReference type="PANTHER" id="PTHR43685:SF5">
    <property type="entry name" value="GLYCOSYLTRANSFERASE EPSE-RELATED"/>
    <property type="match status" value="1"/>
</dbReference>
<keyword evidence="2" id="KW-0328">Glycosyltransferase</keyword>
<sequence>MTLDIALPFYGDVGYLKAAVSSVLAQHDGRWRLLVVDDGYPDPEVGRWFAAITDPRVQYQRNATNLGANGNYKRCLELISSEYFMVMGADDILLPDYVGHVLELLEQHKEVGVIQPGVEVIDESGNVIDPIVDRIKRAIRLPQGVHHGQRAATSLVRGNWSYFPSLVWNTESVQALGFRAGLHVSQDLALLIDVLCEGSDLLVMDEVVFQYRRHTASDSSIKALNGARFAEESRLMKEMATLFRSHRWYRAALAARMHITSRLHAAVLIPKAIKHRKSPWALIKHVFGS</sequence>
<dbReference type="EMBL" id="CAESAJ010000100">
    <property type="protein sequence ID" value="CAB4340497.1"/>
    <property type="molecule type" value="Genomic_DNA"/>
</dbReference>
<evidence type="ECO:0000259" key="4">
    <source>
        <dbReference type="Pfam" id="PF00535"/>
    </source>
</evidence>
<protein>
    <submittedName>
        <fullName evidence="5">Unannotated protein</fullName>
    </submittedName>
</protein>
<name>A0A6J5ZHQ9_9ZZZZ</name>
<dbReference type="AlphaFoldDB" id="A0A6J5ZHQ9"/>
<dbReference type="PANTHER" id="PTHR43685">
    <property type="entry name" value="GLYCOSYLTRANSFERASE"/>
    <property type="match status" value="1"/>
</dbReference>